<gene>
    <name evidence="1" type="ORF">WJX74_004714</name>
</gene>
<sequence>MEGPPEVVVDSVAKIVEEKDTSTTMDGLVDHTKLPIGTIFKGYCTAGDDLAITRSRYEDGAPHYDIEIYQAQTGTIEGIYRRGAEDSDIDMVYRPRAGRASYVLYTAPDSWNDGGFEEEGRLFKLKLAKMKAVTGVDWLAEAAEPALWKEEDDSDFEG</sequence>
<name>A0AAW1QZY2_9CHLO</name>
<keyword evidence="2" id="KW-1185">Reference proteome</keyword>
<evidence type="ECO:0000313" key="1">
    <source>
        <dbReference type="EMBL" id="KAK9827047.1"/>
    </source>
</evidence>
<organism evidence="1 2">
    <name type="scientific">Apatococcus lobatus</name>
    <dbReference type="NCBI Taxonomy" id="904363"/>
    <lineage>
        <taxon>Eukaryota</taxon>
        <taxon>Viridiplantae</taxon>
        <taxon>Chlorophyta</taxon>
        <taxon>core chlorophytes</taxon>
        <taxon>Trebouxiophyceae</taxon>
        <taxon>Chlorellales</taxon>
        <taxon>Chlorellaceae</taxon>
        <taxon>Apatococcus</taxon>
    </lineage>
</organism>
<dbReference type="Proteomes" id="UP001438707">
    <property type="component" value="Unassembled WGS sequence"/>
</dbReference>
<protein>
    <submittedName>
        <fullName evidence="1">Uncharacterized protein</fullName>
    </submittedName>
</protein>
<reference evidence="1 2" key="1">
    <citation type="journal article" date="2024" name="Nat. Commun.">
        <title>Phylogenomics reveals the evolutionary origins of lichenization in chlorophyte algae.</title>
        <authorList>
            <person name="Puginier C."/>
            <person name="Libourel C."/>
            <person name="Otte J."/>
            <person name="Skaloud P."/>
            <person name="Haon M."/>
            <person name="Grisel S."/>
            <person name="Petersen M."/>
            <person name="Berrin J.G."/>
            <person name="Delaux P.M."/>
            <person name="Dal Grande F."/>
            <person name="Keller J."/>
        </authorList>
    </citation>
    <scope>NUCLEOTIDE SEQUENCE [LARGE SCALE GENOMIC DNA]</scope>
    <source>
        <strain evidence="1 2">SAG 2145</strain>
    </source>
</reference>
<evidence type="ECO:0000313" key="2">
    <source>
        <dbReference type="Proteomes" id="UP001438707"/>
    </source>
</evidence>
<accession>A0AAW1QZY2</accession>
<comment type="caution">
    <text evidence="1">The sequence shown here is derived from an EMBL/GenBank/DDBJ whole genome shotgun (WGS) entry which is preliminary data.</text>
</comment>
<proteinExistence type="predicted"/>
<dbReference type="AlphaFoldDB" id="A0AAW1QZY2"/>
<dbReference type="EMBL" id="JALJOS010000019">
    <property type="protein sequence ID" value="KAK9827047.1"/>
    <property type="molecule type" value="Genomic_DNA"/>
</dbReference>